<organism evidence="3 4">
    <name type="scientific">Skermanella cutis</name>
    <dbReference type="NCBI Taxonomy" id="2775420"/>
    <lineage>
        <taxon>Bacteria</taxon>
        <taxon>Pseudomonadati</taxon>
        <taxon>Pseudomonadota</taxon>
        <taxon>Alphaproteobacteria</taxon>
        <taxon>Rhodospirillales</taxon>
        <taxon>Azospirillaceae</taxon>
        <taxon>Skermanella</taxon>
    </lineage>
</organism>
<name>A0ABX7BC19_9PROT</name>
<keyword evidence="2" id="KW-0732">Signal</keyword>
<reference evidence="3" key="1">
    <citation type="submission" date="2021-02" db="EMBL/GenBank/DDBJ databases">
        <title>Skermanella TT6 skin isolate.</title>
        <authorList>
            <person name="Lee K."/>
            <person name="Ganzorig M."/>
        </authorList>
    </citation>
    <scope>NUCLEOTIDE SEQUENCE</scope>
    <source>
        <strain evidence="3">TT6</strain>
    </source>
</reference>
<feature type="signal peptide" evidence="2">
    <location>
        <begin position="1"/>
        <end position="18"/>
    </location>
</feature>
<evidence type="ECO:0008006" key="5">
    <source>
        <dbReference type="Google" id="ProtNLM"/>
    </source>
</evidence>
<dbReference type="EMBL" id="CP067420">
    <property type="protein sequence ID" value="QQP91280.1"/>
    <property type="molecule type" value="Genomic_DNA"/>
</dbReference>
<dbReference type="Proteomes" id="UP000595197">
    <property type="component" value="Chromosome"/>
</dbReference>
<sequence length="51" mass="5446">MRTMKIVLAALALPVLLAACGSDDTVTERTTTTPGTYSDTVTTERKTTIDD</sequence>
<feature type="compositionally biased region" description="Basic and acidic residues" evidence="1">
    <location>
        <begin position="42"/>
        <end position="51"/>
    </location>
</feature>
<evidence type="ECO:0000256" key="2">
    <source>
        <dbReference type="SAM" id="SignalP"/>
    </source>
</evidence>
<dbReference type="PROSITE" id="PS51257">
    <property type="entry name" value="PROKAR_LIPOPROTEIN"/>
    <property type="match status" value="1"/>
</dbReference>
<accession>A0ABX7BC19</accession>
<dbReference type="RefSeq" id="WP_201079023.1">
    <property type="nucleotide sequence ID" value="NZ_CP067420.1"/>
</dbReference>
<proteinExistence type="predicted"/>
<evidence type="ECO:0000256" key="1">
    <source>
        <dbReference type="SAM" id="MobiDB-lite"/>
    </source>
</evidence>
<evidence type="ECO:0000313" key="4">
    <source>
        <dbReference type="Proteomes" id="UP000595197"/>
    </source>
</evidence>
<keyword evidence="4" id="KW-1185">Reference proteome</keyword>
<feature type="chain" id="PRO_5047466903" description="Lipoprotein" evidence="2">
    <location>
        <begin position="19"/>
        <end position="51"/>
    </location>
</feature>
<gene>
    <name evidence="3" type="ORF">IGS68_08775</name>
</gene>
<feature type="region of interest" description="Disordered" evidence="1">
    <location>
        <begin position="25"/>
        <end position="51"/>
    </location>
</feature>
<evidence type="ECO:0000313" key="3">
    <source>
        <dbReference type="EMBL" id="QQP91280.1"/>
    </source>
</evidence>
<protein>
    <recommendedName>
        <fullName evidence="5">Lipoprotein</fullName>
    </recommendedName>
</protein>